<evidence type="ECO:0000256" key="5">
    <source>
        <dbReference type="ARBA" id="ARBA00022475"/>
    </source>
</evidence>
<dbReference type="Pfam" id="PF00046">
    <property type="entry name" value="Homeodomain"/>
    <property type="match status" value="1"/>
</dbReference>
<evidence type="ECO:0000256" key="9">
    <source>
        <dbReference type="ARBA" id="ARBA00022692"/>
    </source>
</evidence>
<dbReference type="PANTHER" id="PTHR24416">
    <property type="entry name" value="TYROSINE-PROTEIN KINASE RECEPTOR"/>
    <property type="match status" value="1"/>
</dbReference>
<evidence type="ECO:0000256" key="16">
    <source>
        <dbReference type="ARBA" id="ARBA00023136"/>
    </source>
</evidence>
<dbReference type="InterPro" id="IPR013151">
    <property type="entry name" value="Immunoglobulin_dom"/>
</dbReference>
<dbReference type="InterPro" id="IPR000719">
    <property type="entry name" value="Prot_kinase_dom"/>
</dbReference>
<evidence type="ECO:0000256" key="27">
    <source>
        <dbReference type="RuleBase" id="RU000311"/>
    </source>
</evidence>
<dbReference type="EC" id="2.7.10.1" evidence="2"/>
<dbReference type="PROSITE" id="PS00109">
    <property type="entry name" value="PROTEIN_KINASE_TYR"/>
    <property type="match status" value="1"/>
</dbReference>
<dbReference type="Pfam" id="PF07714">
    <property type="entry name" value="PK_Tyr_Ser-Thr"/>
    <property type="match status" value="1"/>
</dbReference>
<dbReference type="InterPro" id="IPR001824">
    <property type="entry name" value="Tyr_kinase_rcpt_3_CS"/>
</dbReference>
<dbReference type="SMART" id="SM00409">
    <property type="entry name" value="IG"/>
    <property type="match status" value="6"/>
</dbReference>
<feature type="transmembrane region" description="Helical" evidence="30">
    <location>
        <begin position="1221"/>
        <end position="1245"/>
    </location>
</feature>
<evidence type="ECO:0000256" key="24">
    <source>
        <dbReference type="ARBA" id="ARBA00051243"/>
    </source>
</evidence>
<dbReference type="Proteomes" id="UP001166093">
    <property type="component" value="Unassembled WGS sequence"/>
</dbReference>
<dbReference type="InterPro" id="IPR013783">
    <property type="entry name" value="Ig-like_fold"/>
</dbReference>
<dbReference type="InterPro" id="IPR001245">
    <property type="entry name" value="Ser-Thr/Tyr_kinase_cat_dom"/>
</dbReference>
<dbReference type="SMART" id="SM00219">
    <property type="entry name" value="TyrKc"/>
    <property type="match status" value="1"/>
</dbReference>
<evidence type="ECO:0000256" key="14">
    <source>
        <dbReference type="ARBA" id="ARBA00022843"/>
    </source>
</evidence>
<evidence type="ECO:0000256" key="3">
    <source>
        <dbReference type="ARBA" id="ARBA00016938"/>
    </source>
</evidence>
<keyword evidence="6" id="KW-0145">Chemotaxis</keyword>
<evidence type="ECO:0000259" key="31">
    <source>
        <dbReference type="PROSITE" id="PS50011"/>
    </source>
</evidence>
<dbReference type="InterPro" id="IPR003598">
    <property type="entry name" value="Ig_sub2"/>
</dbReference>
<evidence type="ECO:0000256" key="15">
    <source>
        <dbReference type="ARBA" id="ARBA00022989"/>
    </source>
</evidence>
<feature type="region of interest" description="Disordered" evidence="29">
    <location>
        <begin position="1450"/>
        <end position="1469"/>
    </location>
</feature>
<dbReference type="InterPro" id="IPR007110">
    <property type="entry name" value="Ig-like_dom"/>
</dbReference>
<accession>A0ABS2YIG4</accession>
<feature type="compositionally biased region" description="Polar residues" evidence="29">
    <location>
        <begin position="1735"/>
        <end position="1753"/>
    </location>
</feature>
<dbReference type="Gene3D" id="3.30.200.20">
    <property type="entry name" value="Phosphorylase Kinase, domain 1"/>
    <property type="match status" value="1"/>
</dbReference>
<evidence type="ECO:0000256" key="8">
    <source>
        <dbReference type="ARBA" id="ARBA00022679"/>
    </source>
</evidence>
<dbReference type="InterPro" id="IPR001356">
    <property type="entry name" value="HD"/>
</dbReference>
<keyword evidence="18" id="KW-1015">Disulfide bond</keyword>
<dbReference type="CDD" id="cd00086">
    <property type="entry name" value="homeodomain"/>
    <property type="match status" value="1"/>
</dbReference>
<dbReference type="InterPro" id="IPR013098">
    <property type="entry name" value="Ig_I-set"/>
</dbReference>
<dbReference type="Gene3D" id="1.10.10.60">
    <property type="entry name" value="Homeodomain-like"/>
    <property type="match status" value="1"/>
</dbReference>
<dbReference type="PROSITE" id="PS00107">
    <property type="entry name" value="PROTEIN_KINASE_ATP"/>
    <property type="match status" value="1"/>
</dbReference>
<keyword evidence="9 27" id="KW-0812">Transmembrane</keyword>
<feature type="domain" description="Ig-like" evidence="33">
    <location>
        <begin position="519"/>
        <end position="612"/>
    </location>
</feature>
<dbReference type="PANTHER" id="PTHR24416:SF52">
    <property type="entry name" value="PLATELET-DERIVED GROWTH FACTOR RECEPTOR ALPHA"/>
    <property type="match status" value="1"/>
</dbReference>
<evidence type="ECO:0000256" key="21">
    <source>
        <dbReference type="ARBA" id="ARBA00023319"/>
    </source>
</evidence>
<feature type="domain" description="Protein kinase" evidence="31">
    <location>
        <begin position="1289"/>
        <end position="1666"/>
    </location>
</feature>
<protein>
    <recommendedName>
        <fullName evidence="3">Platelet-derived growth factor receptor alpha</fullName>
        <ecNumber evidence="2">2.7.10.1</ecNumber>
    </recommendedName>
    <alternativeName>
        <fullName evidence="23">Alpha platelet-derived growth factor receptor</fullName>
    </alternativeName>
    <alternativeName>
        <fullName evidence="22">Alpha-type platelet-derived growth factor receptor</fullName>
    </alternativeName>
</protein>
<dbReference type="SMART" id="SM00389">
    <property type="entry name" value="HOX"/>
    <property type="match status" value="1"/>
</dbReference>
<evidence type="ECO:0000313" key="35">
    <source>
        <dbReference type="Proteomes" id="UP001166093"/>
    </source>
</evidence>
<comment type="subcellular location">
    <subcellularLocation>
        <location evidence="1">Cell membrane</location>
        <topology evidence="1">Single-pass type I membrane protein</topology>
    </subcellularLocation>
    <subcellularLocation>
        <location evidence="27">Membrane</location>
        <topology evidence="27">Single-pass type I membrane protein</topology>
    </subcellularLocation>
    <subcellularLocation>
        <location evidence="25 28">Nucleus</location>
    </subcellularLocation>
</comment>
<dbReference type="SMART" id="SM00408">
    <property type="entry name" value="IGc2"/>
    <property type="match status" value="5"/>
</dbReference>
<evidence type="ECO:0000256" key="25">
    <source>
        <dbReference type="PROSITE-ProRule" id="PRU00108"/>
    </source>
</evidence>
<comment type="caution">
    <text evidence="34">The sequence shown here is derived from an EMBL/GenBank/DDBJ whole genome shotgun (WGS) entry which is preliminary data.</text>
</comment>
<keyword evidence="10" id="KW-0677">Repeat</keyword>
<feature type="non-terminal residue" evidence="34">
    <location>
        <position position="1783"/>
    </location>
</feature>
<dbReference type="Pfam" id="PF00047">
    <property type="entry name" value="ig"/>
    <property type="match status" value="1"/>
</dbReference>
<evidence type="ECO:0000313" key="34">
    <source>
        <dbReference type="EMBL" id="MBN3286523.1"/>
    </source>
</evidence>
<dbReference type="Pfam" id="PF25305">
    <property type="entry name" value="Ig_PDGFR_d4"/>
    <property type="match status" value="1"/>
</dbReference>
<feature type="domain" description="Ig-like" evidence="33">
    <location>
        <begin position="908"/>
        <end position="1003"/>
    </location>
</feature>
<feature type="domain" description="Homeobox" evidence="32">
    <location>
        <begin position="117"/>
        <end position="162"/>
    </location>
</feature>
<evidence type="ECO:0000256" key="23">
    <source>
        <dbReference type="ARBA" id="ARBA00030503"/>
    </source>
</evidence>
<dbReference type="EMBL" id="JAAWVQ010158454">
    <property type="protein sequence ID" value="MBN3286523.1"/>
    <property type="molecule type" value="Genomic_DNA"/>
</dbReference>
<evidence type="ECO:0000259" key="33">
    <source>
        <dbReference type="PROSITE" id="PS50835"/>
    </source>
</evidence>
<evidence type="ECO:0000256" key="11">
    <source>
        <dbReference type="ARBA" id="ARBA00022741"/>
    </source>
</evidence>
<feature type="binding site" evidence="26">
    <location>
        <position position="1323"/>
    </location>
    <ligand>
        <name>ATP</name>
        <dbReference type="ChEBI" id="CHEBI:30616"/>
    </ligand>
</feature>
<name>A0ABS2YIG4_POLSP</name>
<gene>
    <name evidence="34" type="primary">Pdgfra_1</name>
    <name evidence="34" type="ORF">GTO93_0016326</name>
</gene>
<dbReference type="PIRSF" id="PIRSF500950">
    <property type="entry name" value="Alpha-PDGF_receptor"/>
    <property type="match status" value="1"/>
</dbReference>
<evidence type="ECO:0000256" key="29">
    <source>
        <dbReference type="SAM" id="MobiDB-lite"/>
    </source>
</evidence>
<keyword evidence="8" id="KW-0808">Transferase</keyword>
<feature type="domain" description="Ig-like" evidence="33">
    <location>
        <begin position="1014"/>
        <end position="1101"/>
    </location>
</feature>
<dbReference type="Gene3D" id="1.10.510.10">
    <property type="entry name" value="Transferase(Phosphotransferase) domain 1"/>
    <property type="match status" value="1"/>
</dbReference>
<evidence type="ECO:0000256" key="10">
    <source>
        <dbReference type="ARBA" id="ARBA00022737"/>
    </source>
</evidence>
<keyword evidence="12" id="KW-0418">Kinase</keyword>
<dbReference type="InterPro" id="IPR020635">
    <property type="entry name" value="Tyr_kinase_cat_dom"/>
</dbReference>
<evidence type="ECO:0000256" key="28">
    <source>
        <dbReference type="RuleBase" id="RU000682"/>
    </source>
</evidence>
<evidence type="ECO:0000256" key="17">
    <source>
        <dbReference type="ARBA" id="ARBA00023137"/>
    </source>
</evidence>
<keyword evidence="20" id="KW-0325">Glycoprotein</keyword>
<keyword evidence="25 28" id="KW-0238">DNA-binding</keyword>
<dbReference type="PIRSF" id="PIRSF000615">
    <property type="entry name" value="TyrPK_CSF1-R"/>
    <property type="match status" value="1"/>
</dbReference>
<evidence type="ECO:0000256" key="20">
    <source>
        <dbReference type="ARBA" id="ARBA00023180"/>
    </source>
</evidence>
<dbReference type="InterPro" id="IPR027290">
    <property type="entry name" value="PDGFRA"/>
</dbReference>
<evidence type="ECO:0000256" key="19">
    <source>
        <dbReference type="ARBA" id="ARBA00023170"/>
    </source>
</evidence>
<reference evidence="34" key="1">
    <citation type="journal article" date="2021" name="Cell">
        <title>Tracing the genetic footprints of vertebrate landing in non-teleost ray-finned fishes.</title>
        <authorList>
            <person name="Bi X."/>
            <person name="Wang K."/>
            <person name="Yang L."/>
            <person name="Pan H."/>
            <person name="Jiang H."/>
            <person name="Wei Q."/>
            <person name="Fang M."/>
            <person name="Yu H."/>
            <person name="Zhu C."/>
            <person name="Cai Y."/>
            <person name="He Y."/>
            <person name="Gan X."/>
            <person name="Zeng H."/>
            <person name="Yu D."/>
            <person name="Zhu Y."/>
            <person name="Jiang H."/>
            <person name="Qiu Q."/>
            <person name="Yang H."/>
            <person name="Zhang Y.E."/>
            <person name="Wang W."/>
            <person name="Zhu M."/>
            <person name="He S."/>
            <person name="Zhang G."/>
        </authorList>
    </citation>
    <scope>NUCLEOTIDE SEQUENCE</scope>
    <source>
        <strain evidence="34">Pddl_001</strain>
    </source>
</reference>
<keyword evidence="13 26" id="KW-0067">ATP-binding</keyword>
<organism evidence="34 35">
    <name type="scientific">Polyodon spathula</name>
    <name type="common">North American paddlefish</name>
    <name type="synonym">Squalus spathula</name>
    <dbReference type="NCBI Taxonomy" id="7913"/>
    <lineage>
        <taxon>Eukaryota</taxon>
        <taxon>Metazoa</taxon>
        <taxon>Chordata</taxon>
        <taxon>Craniata</taxon>
        <taxon>Vertebrata</taxon>
        <taxon>Euteleostomi</taxon>
        <taxon>Actinopterygii</taxon>
        <taxon>Chondrostei</taxon>
        <taxon>Acipenseriformes</taxon>
        <taxon>Polyodontidae</taxon>
        <taxon>Polyodon</taxon>
    </lineage>
</organism>
<dbReference type="InterPro" id="IPR017441">
    <property type="entry name" value="Protein_kinase_ATP_BS"/>
</dbReference>
<dbReference type="SUPFAM" id="SSF46689">
    <property type="entry name" value="Homeodomain-like"/>
    <property type="match status" value="1"/>
</dbReference>
<dbReference type="PROSITE" id="PS00240">
    <property type="entry name" value="RECEPTOR_TYR_KIN_III"/>
    <property type="match status" value="1"/>
</dbReference>
<dbReference type="PROSITE" id="PS50835">
    <property type="entry name" value="IG_LIKE"/>
    <property type="match status" value="5"/>
</dbReference>
<keyword evidence="14" id="KW-0832">Ubl conjugation</keyword>
<comment type="catalytic activity">
    <reaction evidence="24">
        <text>L-tyrosyl-[protein] + ATP = O-phospho-L-tyrosyl-[protein] + ADP + H(+)</text>
        <dbReference type="Rhea" id="RHEA:10596"/>
        <dbReference type="Rhea" id="RHEA-COMP:10136"/>
        <dbReference type="Rhea" id="RHEA-COMP:20101"/>
        <dbReference type="ChEBI" id="CHEBI:15378"/>
        <dbReference type="ChEBI" id="CHEBI:30616"/>
        <dbReference type="ChEBI" id="CHEBI:46858"/>
        <dbReference type="ChEBI" id="CHEBI:61978"/>
        <dbReference type="ChEBI" id="CHEBI:456216"/>
        <dbReference type="EC" id="2.7.10.1"/>
    </reaction>
</comment>
<dbReference type="Pfam" id="PF07679">
    <property type="entry name" value="I-set"/>
    <property type="match status" value="3"/>
</dbReference>
<sequence>MDGLDMYFENGFRQNQEEYNQNLPACLYALGAEQNTFHRPSFSCYDDRNQRDLMPHEMPPCQSSSSEQENQEYLPNGFSTVPDSKGRFQFPWMRSTRSHSYLVSPPCTGNIYQSEQDENKRTRTAYSRVQLLELEKEFHFNKYISRPRRIELAAMLNLTERHRGGAAAARAQRGEVPTSITPVNQSSNARCGPLLQDTLLVFLEPRNLQHWPQLFSWFPALLFLCTQTSLVLPCSLLRFPWVIGHCCTGPQWKIFVHCCILLFPGRHFSQPCHPGGVPSRMCQKIRPTLKPARGRGRKWTFLDLRVAVRHPRARPPVSFILLLWGPQSVDCEQPIPVIYPDKDELIVQPHSSINLSCSGASELSWDAPVSLKDVTLVEEHVNTGHFVTSLHVQNASASHTGFYTCMYAPLDNNNEEVDGSSVYIFVPDPAVAFLVHEDPLSKHVLPSPFGMEIPCRVSDPRTHVTLANADTGIEVDSQYDNKRGFIGIFPPGTYICKTTVNGVKTQSEEYIVHGEIELSELHVELEVNQAVLKEGEHISLTCIVSGDHMFQQDWQYPGKQAGRGVQDVKNMQDGEVRYTLSIPRASVKDTGDYKCSVTQMEDETIVRAKNITVYDKGFITLVPAFGQMEYANLYDDKELTVNIEAYPAPKVTWLRESVAINEGYAVTTHISGIRYQSTLRLINAKEEDIGNYTIKVENENEQTSYTFSLRVKGPHLPLHELALPVISPHKEELIVQPLSSFKLSCSGESEVVWNAPVEDSQVMLEEEEDNSGLFVTSLNVQNASASNTGYYSCYYSAANNTEDANLEESSIYVYVPDPAVPFIPPLNQLSQHVPATYEDMEIPCRVTDPHSNVTLTNADTGLTVSSLYNSKRGFIGVFPEGTYVCETIINGMEVMSEEYIVHGWRETSELQVELEAPKTVFMEGEPIVITCVARGNEMLEDHWKYPGKLANRGLKTVKENKKDVEIRYTLSIPQASVKDSGLYECSITHVMNDELQVKKVTITVYEKGFITLDPKFAKMEFAKLHEVKEFKMNIKAYPEPKMTWFKDGVILNEDNTEITSTKTEISETRYQSTLTLIRAKEEDSGNYTILVQNGNESVSYTFYMQVKVPAAIVDLMDVNHGSNGGQSVVCIADGLPIPQVEWFICKNIQKCANDSSQWTPLSINSTDITIETHLDEENKIESEVTFAKLEDTLAVKCLAKNELAAVAREVKLISHVLQSELTVTAAVLVLLVIVIISLIVLVIIWKQKPRYEIRWRVIESISPDGHEYIYVDPMQLPYDSRWEFPRDGLVLGRILGSGAFGKVVEGTVYGLSRSQQVMKVAVKMLKPTARSSEKQALMSELKIMTHLGPHLNIVNLLGACTKSGPIYIITEYCFYGDLVNYLHKNRENFLNRHPEKAKKDLDIFGINPADESTRSYVILSFENKGDYMDMKQADTTQYVPMLEMKDGSKYSDIQRPNYDHPPSHEQKSLTDTEVNNLLSDDSSEGLTVMDLLSFTYQVARGMEFLASKNCVHRDLAARNVLLSQGKIVKICDFGLARDIMHDNNYVSKGSTFLPVKWMAPESIFDNMYTTLSDVWSYGILLWEIFSLGGTPYPGMVVDSSFYNKIKSGYRMTRPEHANNEVYEMMMRCWSSEPEKRPSFYSLSDTVASLLPVEYKKSYEKVNHDFLKSDHPAVTRMKAETEDAYIGVTYKNENKLKGRESGFDEQRLSSDSGYIIPLPDLDPVSDDEYSKRNRHSSQTSDESAIETGSSSSTFIKREGETIEDIEMMDDMGMDSSDLVEDSFL</sequence>
<evidence type="ECO:0000256" key="26">
    <source>
        <dbReference type="PROSITE-ProRule" id="PRU10141"/>
    </source>
</evidence>
<evidence type="ECO:0000256" key="22">
    <source>
        <dbReference type="ARBA" id="ARBA00029782"/>
    </source>
</evidence>
<feature type="compositionally biased region" description="Low complexity" evidence="29">
    <location>
        <begin position="62"/>
        <end position="72"/>
    </location>
</feature>
<dbReference type="InterPro" id="IPR008266">
    <property type="entry name" value="Tyr_kinase_AS"/>
</dbReference>
<keyword evidence="35" id="KW-1185">Reference proteome</keyword>
<evidence type="ECO:0000256" key="1">
    <source>
        <dbReference type="ARBA" id="ARBA00004251"/>
    </source>
</evidence>
<dbReference type="PRINTS" id="PR01832">
    <property type="entry name" value="VEGFRECEPTOR"/>
</dbReference>
<feature type="non-terminal residue" evidence="34">
    <location>
        <position position="1"/>
    </location>
</feature>
<dbReference type="SUPFAM" id="SSF56112">
    <property type="entry name" value="Protein kinase-like (PK-like)"/>
    <property type="match status" value="1"/>
</dbReference>
<evidence type="ECO:0000256" key="30">
    <source>
        <dbReference type="SAM" id="Phobius"/>
    </source>
</evidence>
<dbReference type="PROSITE" id="PS50071">
    <property type="entry name" value="HOMEOBOX_2"/>
    <property type="match status" value="1"/>
</dbReference>
<keyword evidence="4" id="KW-0217">Developmental protein</keyword>
<dbReference type="PROSITE" id="PS50011">
    <property type="entry name" value="PROTEIN_KINASE_DOM"/>
    <property type="match status" value="1"/>
</dbReference>
<feature type="region of interest" description="Disordered" evidence="29">
    <location>
        <begin position="54"/>
        <end position="73"/>
    </location>
</feature>
<evidence type="ECO:0000256" key="12">
    <source>
        <dbReference type="ARBA" id="ARBA00022777"/>
    </source>
</evidence>
<dbReference type="Gene3D" id="2.60.40.10">
    <property type="entry name" value="Immunoglobulins"/>
    <property type="match status" value="9"/>
</dbReference>
<feature type="domain" description="Ig-like" evidence="33">
    <location>
        <begin position="724"/>
        <end position="807"/>
    </location>
</feature>
<dbReference type="Pfam" id="PF13927">
    <property type="entry name" value="Ig_3"/>
    <property type="match status" value="1"/>
</dbReference>
<keyword evidence="7" id="KW-0597">Phosphoprotein</keyword>
<keyword evidence="21 27" id="KW-0393">Immunoglobulin domain</keyword>
<evidence type="ECO:0000256" key="7">
    <source>
        <dbReference type="ARBA" id="ARBA00022553"/>
    </source>
</evidence>
<keyword evidence="17" id="KW-0829">Tyrosine-protein kinase</keyword>
<feature type="compositionally biased region" description="Basic and acidic residues" evidence="29">
    <location>
        <begin position="1457"/>
        <end position="1469"/>
    </location>
</feature>
<feature type="compositionally biased region" description="Basic and acidic residues" evidence="29">
    <location>
        <begin position="1697"/>
        <end position="1707"/>
    </location>
</feature>
<dbReference type="InterPro" id="IPR011009">
    <property type="entry name" value="Kinase-like_dom_sf"/>
</dbReference>
<feature type="region of interest" description="Disordered" evidence="29">
    <location>
        <begin position="1697"/>
        <end position="1759"/>
    </location>
</feature>
<dbReference type="InterPro" id="IPR050122">
    <property type="entry name" value="RTK"/>
</dbReference>
<dbReference type="InterPro" id="IPR009057">
    <property type="entry name" value="Homeodomain-like_sf"/>
</dbReference>
<keyword evidence="5" id="KW-1003">Cell membrane</keyword>
<evidence type="ECO:0000256" key="2">
    <source>
        <dbReference type="ARBA" id="ARBA00011902"/>
    </source>
</evidence>
<keyword evidence="25 28" id="KW-0371">Homeobox</keyword>
<keyword evidence="25 28" id="KW-0539">Nucleus</keyword>
<evidence type="ECO:0000256" key="4">
    <source>
        <dbReference type="ARBA" id="ARBA00022473"/>
    </source>
</evidence>
<dbReference type="SUPFAM" id="SSF48726">
    <property type="entry name" value="Immunoglobulin"/>
    <property type="match status" value="4"/>
</dbReference>
<proteinExistence type="inferred from homology"/>
<keyword evidence="16 30" id="KW-0472">Membrane</keyword>
<dbReference type="InterPro" id="IPR036179">
    <property type="entry name" value="Ig-like_dom_sf"/>
</dbReference>
<evidence type="ECO:0000256" key="6">
    <source>
        <dbReference type="ARBA" id="ARBA00022500"/>
    </source>
</evidence>
<keyword evidence="19 27" id="KW-0675">Receptor</keyword>
<feature type="domain" description="Ig-like" evidence="33">
    <location>
        <begin position="1109"/>
        <end position="1214"/>
    </location>
</feature>
<evidence type="ECO:0000256" key="13">
    <source>
        <dbReference type="ARBA" id="ARBA00022840"/>
    </source>
</evidence>
<feature type="DNA-binding region" description="Homeobox" evidence="25">
    <location>
        <begin position="119"/>
        <end position="163"/>
    </location>
</feature>
<keyword evidence="15 30" id="KW-1133">Transmembrane helix</keyword>
<dbReference type="InterPro" id="IPR003599">
    <property type="entry name" value="Ig_sub"/>
</dbReference>
<evidence type="ECO:0000259" key="32">
    <source>
        <dbReference type="PROSITE" id="PS50071"/>
    </source>
</evidence>
<comment type="similarity">
    <text evidence="27">Belongs to the protein kinase superfamily. Tyr protein kinase family. CSF-1/PDGF receptor subfamily.</text>
</comment>
<evidence type="ECO:0000256" key="18">
    <source>
        <dbReference type="ARBA" id="ARBA00023157"/>
    </source>
</evidence>
<keyword evidence="11 26" id="KW-0547">Nucleotide-binding</keyword>